<comment type="activity regulation">
    <text evidence="11">Ubiquitination of histone H2B to form H2BK123ub1 is required for efficient DOT1 methyltransferase activity on histone H3.</text>
</comment>
<dbReference type="AlphaFoldDB" id="A0A177V8Y2"/>
<evidence type="ECO:0000256" key="10">
    <source>
        <dbReference type="ARBA" id="ARBA00047770"/>
    </source>
</evidence>
<comment type="catalytic activity">
    <reaction evidence="10 11">
        <text>L-lysyl(79)-[histone H3] + 3 S-adenosyl-L-methionine = N(6),N(6),N(6)-trimethyl-L-lysyl(79)-[histone H3] + 3 S-adenosyl-L-homocysteine + 3 H(+)</text>
        <dbReference type="Rhea" id="RHEA:60328"/>
        <dbReference type="Rhea" id="RHEA-COMP:15549"/>
        <dbReference type="Rhea" id="RHEA-COMP:15552"/>
        <dbReference type="ChEBI" id="CHEBI:15378"/>
        <dbReference type="ChEBI" id="CHEBI:29969"/>
        <dbReference type="ChEBI" id="CHEBI:57856"/>
        <dbReference type="ChEBI" id="CHEBI:59789"/>
        <dbReference type="ChEBI" id="CHEBI:61961"/>
        <dbReference type="EC" id="2.1.1.360"/>
    </reaction>
</comment>
<keyword evidence="7 11" id="KW-0156">Chromatin regulator</keyword>
<dbReference type="PANTHER" id="PTHR21451:SF0">
    <property type="entry name" value="HISTONE-LYSINE N-METHYLTRANSFERASE, H3 LYSINE-79 SPECIFIC"/>
    <property type="match status" value="1"/>
</dbReference>
<feature type="compositionally biased region" description="Low complexity" evidence="12">
    <location>
        <begin position="527"/>
        <end position="542"/>
    </location>
</feature>
<dbReference type="Gene3D" id="1.10.260.170">
    <property type="match status" value="2"/>
</dbReference>
<reference evidence="15" key="2">
    <citation type="journal article" date="2019" name="IMA Fungus">
        <title>Genome sequencing and comparison of five Tilletia species to identify candidate genes for the detection of regulated species infecting wheat.</title>
        <authorList>
            <person name="Nguyen H.D.T."/>
            <person name="Sultana T."/>
            <person name="Kesanakurti P."/>
            <person name="Hambleton S."/>
        </authorList>
    </citation>
    <scope>NUCLEOTIDE SEQUENCE</scope>
    <source>
        <strain evidence="15">DAOMC 238032</strain>
    </source>
</reference>
<evidence type="ECO:0000256" key="2">
    <source>
        <dbReference type="ARBA" id="ARBA00012190"/>
    </source>
</evidence>
<feature type="compositionally biased region" description="Basic and acidic residues" evidence="12">
    <location>
        <begin position="820"/>
        <end position="830"/>
    </location>
</feature>
<dbReference type="InterPro" id="IPR025789">
    <property type="entry name" value="DOT1_dom"/>
</dbReference>
<dbReference type="GO" id="GO:0005634">
    <property type="term" value="C:nucleus"/>
    <property type="evidence" value="ECO:0007669"/>
    <property type="project" value="UniProtKB-SubCell"/>
</dbReference>
<sequence length="847" mass="90999">MAGLDFFGSSTASTHTHPRSAPAAAAASASGARSAAGVVRKNVANASLRNAAVTAAAGSGARSSTAASPASPSRAHTPSSTSSPRSASAATSRPSAVRHLNHKIASPSPAASPSPSTVPSHRPSVVVVRTVTTKAKTTSSSSLSRASGAGTASSSSTSFKYNALPEERRLRIAHEREQREREQAEKEHAERRGNVASAAAGEAAANDLRPLKKRRTASSASENKQRGSPSSSQASSSATKRKPRPRTTKLSSDDDDDAKDDDAFLHDLSSSRSGNSLSKEEWVYPPRQPRDVVRQDEKAAVKEAKASAKREDGKPRQQRTHTSTTGIDNPTRPLIRATSSMDVVTQAGLKNFAPYFRDIDDLTLIQLEYPAMHASESFPLLVPRPLDEYDPLSDLLRTIHVMVSSYFPDEALRTRLFGRLEELEPSTGSRLLPRDAASPLGVASTLSGQVTPVGGAVAALHASTSLSPLTTTAYPSGASTPVRLAAHGGQLADGTGAVGPMSSSALRLTTSDRLATPQPTTAIADAPTPLSTPGPTTTTTTPSESILRSFQRARNRRNGPLFVRTVARFNETMRAAKREGVVLDGVRRMSEVGIPERLWTTIHDQCYSRVVGPKVELLNDYQAFSDNVYGELLPRFSSEIAHLTGLGPSSVFVDMGSGVGNVIVQLALQTGCSAYGCEMMDTPASLASAQIEEARARWAMWGLRGGEVEAWKDNFCTDERVREVLLRADVVLVNNYAFTPATNDKLVLQFLDLKDGCHIISLKPFVPPDFRLTERTLSSPLAILRVVERTYSSGSVSWASGGGRYYVHTVDRRIVQDFRPSKTTRGETRTRRWKKNVEEDDDDMMSM</sequence>
<dbReference type="GO" id="GO:0006281">
    <property type="term" value="P:DNA repair"/>
    <property type="evidence" value="ECO:0007669"/>
    <property type="project" value="TreeGrafter"/>
</dbReference>
<dbReference type="EC" id="2.1.1.360" evidence="2 11"/>
<dbReference type="FunFam" id="3.40.50.150:FF:000033">
    <property type="entry name" value="Histone-lysine N-methyltransferase, H3 lysine-79 specific"/>
    <property type="match status" value="1"/>
</dbReference>
<comment type="caution">
    <text evidence="15">The sequence shown here is derived from an EMBL/GenBank/DDBJ whole genome shotgun (WGS) entry which is preliminary data.</text>
</comment>
<evidence type="ECO:0000256" key="6">
    <source>
        <dbReference type="ARBA" id="ARBA00022691"/>
    </source>
</evidence>
<accession>A0A177V8Y2</accession>
<organism evidence="15 16">
    <name type="scientific">Tilletia caries</name>
    <name type="common">wheat bunt fungus</name>
    <dbReference type="NCBI Taxonomy" id="13290"/>
    <lineage>
        <taxon>Eukaryota</taxon>
        <taxon>Fungi</taxon>
        <taxon>Dikarya</taxon>
        <taxon>Basidiomycota</taxon>
        <taxon>Ustilaginomycotina</taxon>
        <taxon>Exobasidiomycetes</taxon>
        <taxon>Tilletiales</taxon>
        <taxon>Tilletiaceae</taxon>
        <taxon>Tilletia</taxon>
    </lineage>
</organism>
<dbReference type="Pfam" id="PF08123">
    <property type="entry name" value="DOT1"/>
    <property type="match status" value="1"/>
</dbReference>
<evidence type="ECO:0000313" key="16">
    <source>
        <dbReference type="Proteomes" id="UP000077671"/>
    </source>
</evidence>
<keyword evidence="5 11" id="KW-0808">Transferase</keyword>
<feature type="compositionally biased region" description="Acidic residues" evidence="12">
    <location>
        <begin position="838"/>
        <end position="847"/>
    </location>
</feature>
<evidence type="ECO:0000256" key="9">
    <source>
        <dbReference type="ARBA" id="ARBA00029821"/>
    </source>
</evidence>
<dbReference type="EMBL" id="CAJHJG010000205">
    <property type="protein sequence ID" value="CAD6899412.1"/>
    <property type="molecule type" value="Genomic_DNA"/>
</dbReference>
<dbReference type="Proteomes" id="UP000836402">
    <property type="component" value="Unassembled WGS sequence"/>
</dbReference>
<evidence type="ECO:0000313" key="17">
    <source>
        <dbReference type="Proteomes" id="UP000836402"/>
    </source>
</evidence>
<dbReference type="Gene3D" id="3.40.50.150">
    <property type="entry name" value="Vaccinia Virus protein VP39"/>
    <property type="match status" value="1"/>
</dbReference>
<dbReference type="PANTHER" id="PTHR21451">
    <property type="entry name" value="HISTONE H3 METHYLTRANSFERASE"/>
    <property type="match status" value="1"/>
</dbReference>
<name>A0A177V8Y2_9BASI</name>
<evidence type="ECO:0000256" key="8">
    <source>
        <dbReference type="ARBA" id="ARBA00023242"/>
    </source>
</evidence>
<dbReference type="PROSITE" id="PS51569">
    <property type="entry name" value="DOT1"/>
    <property type="match status" value="1"/>
</dbReference>
<proteinExistence type="inferred from homology"/>
<keyword evidence="6 11" id="KW-0949">S-adenosyl-L-methionine</keyword>
<dbReference type="GO" id="GO:0032259">
    <property type="term" value="P:methylation"/>
    <property type="evidence" value="ECO:0007669"/>
    <property type="project" value="UniProtKB-KW"/>
</dbReference>
<feature type="compositionally biased region" description="Low complexity" evidence="12">
    <location>
        <begin position="19"/>
        <end position="36"/>
    </location>
</feature>
<dbReference type="GO" id="GO:0000077">
    <property type="term" value="P:DNA damage checkpoint signaling"/>
    <property type="evidence" value="ECO:0007669"/>
    <property type="project" value="TreeGrafter"/>
</dbReference>
<reference evidence="14" key="3">
    <citation type="submission" date="2020-10" db="EMBL/GenBank/DDBJ databases">
        <authorList>
            <person name="Sedaghatjoo S."/>
        </authorList>
    </citation>
    <scope>NUCLEOTIDE SEQUENCE</scope>
    <source>
        <strain evidence="14">AZH3</strain>
    </source>
</reference>
<dbReference type="GO" id="GO:0140956">
    <property type="term" value="F:histone H3K79 trimethyltransferase activity"/>
    <property type="evidence" value="ECO:0007669"/>
    <property type="project" value="UniProtKB-EC"/>
</dbReference>
<dbReference type="InterPro" id="IPR030445">
    <property type="entry name" value="H3-K79_meTrfase"/>
</dbReference>
<evidence type="ECO:0000256" key="12">
    <source>
        <dbReference type="SAM" id="MobiDB-lite"/>
    </source>
</evidence>
<evidence type="ECO:0000256" key="1">
    <source>
        <dbReference type="ARBA" id="ARBA00004123"/>
    </source>
</evidence>
<feature type="compositionally biased region" description="Low complexity" evidence="12">
    <location>
        <begin position="228"/>
        <end position="238"/>
    </location>
</feature>
<protein>
    <recommendedName>
        <fullName evidence="3 11">Histone-lysine N-methyltransferase, H3 lysine-79 specific</fullName>
        <ecNumber evidence="2 11">2.1.1.360</ecNumber>
    </recommendedName>
    <alternativeName>
        <fullName evidence="9 11">Histone H3-K79 methyltransferase</fullName>
    </alternativeName>
</protein>
<dbReference type="SUPFAM" id="SSF53335">
    <property type="entry name" value="S-adenosyl-L-methionine-dependent methyltransferases"/>
    <property type="match status" value="1"/>
</dbReference>
<feature type="compositionally biased region" description="Low complexity" evidence="12">
    <location>
        <begin position="53"/>
        <end position="98"/>
    </location>
</feature>
<comment type="miscellaneous">
    <text evidence="11">In contrast to other lysine histone methyltransferases, it does not contain a SET domain, suggesting the existence of another mechanism for methylation of lysine residues of histones.</text>
</comment>
<feature type="region of interest" description="Disordered" evidence="12">
    <location>
        <begin position="53"/>
        <end position="333"/>
    </location>
</feature>
<feature type="region of interest" description="Disordered" evidence="12">
    <location>
        <begin position="1"/>
        <end position="36"/>
    </location>
</feature>
<feature type="compositionally biased region" description="Low complexity" evidence="12">
    <location>
        <begin position="196"/>
        <end position="205"/>
    </location>
</feature>
<dbReference type="EMBL" id="LWDD02001784">
    <property type="protein sequence ID" value="KAE8245307.1"/>
    <property type="molecule type" value="Genomic_DNA"/>
</dbReference>
<comment type="subcellular location">
    <subcellularLocation>
        <location evidence="1 11">Nucleus</location>
    </subcellularLocation>
</comment>
<evidence type="ECO:0000256" key="5">
    <source>
        <dbReference type="ARBA" id="ARBA00022679"/>
    </source>
</evidence>
<evidence type="ECO:0000256" key="3">
    <source>
        <dbReference type="ARBA" id="ARBA00020987"/>
    </source>
</evidence>
<evidence type="ECO:0000313" key="14">
    <source>
        <dbReference type="EMBL" id="CAD6899412.1"/>
    </source>
</evidence>
<evidence type="ECO:0000313" key="15">
    <source>
        <dbReference type="EMBL" id="KAE8245307.1"/>
    </source>
</evidence>
<keyword evidence="17" id="KW-1185">Reference proteome</keyword>
<dbReference type="InterPro" id="IPR029063">
    <property type="entry name" value="SAM-dependent_MTases_sf"/>
</dbReference>
<dbReference type="Proteomes" id="UP000077671">
    <property type="component" value="Unassembled WGS sequence"/>
</dbReference>
<keyword evidence="4 11" id="KW-0489">Methyltransferase</keyword>
<feature type="region of interest" description="Disordered" evidence="12">
    <location>
        <begin position="519"/>
        <end position="546"/>
    </location>
</feature>
<gene>
    <name evidence="15" type="ORF">A4X03_0g7474</name>
    <name evidence="14" type="ORF">JKIAZH3_G7287</name>
</gene>
<comment type="function">
    <text evidence="11">Histone methyltransferase that specifically trimethylates histone H3 to form H3K79me3. This methylation is required for telomere silencing and for the pachytene checkpoint during the meiotic cell cycle by allowing the recruitment of RAD9 to double strand breaks. Nucleosomes are preferred as substrate compared to free histone.</text>
</comment>
<reference evidence="15" key="1">
    <citation type="submission" date="2016-04" db="EMBL/GenBank/DDBJ databases">
        <authorList>
            <person name="Nguyen H.D."/>
            <person name="Kesanakurti P."/>
            <person name="Cullis J."/>
            <person name="Levesque C.A."/>
            <person name="Hambleton S."/>
        </authorList>
    </citation>
    <scope>NUCLEOTIDE SEQUENCE</scope>
    <source>
        <strain evidence="15">DAOMC 238032</strain>
    </source>
</reference>
<feature type="compositionally biased region" description="Basic and acidic residues" evidence="12">
    <location>
        <begin position="165"/>
        <end position="193"/>
    </location>
</feature>
<feature type="region of interest" description="Disordered" evidence="12">
    <location>
        <begin position="820"/>
        <end position="847"/>
    </location>
</feature>
<comment type="similarity">
    <text evidence="11">Belongs to the class I-like SAM-binding methyltransferase superfamily. DOT1 family.</text>
</comment>
<feature type="domain" description="DOT1" evidence="13">
    <location>
        <begin position="512"/>
        <end position="823"/>
    </location>
</feature>
<evidence type="ECO:0000256" key="4">
    <source>
        <dbReference type="ARBA" id="ARBA00022603"/>
    </source>
</evidence>
<evidence type="ECO:0000256" key="11">
    <source>
        <dbReference type="RuleBase" id="RU271113"/>
    </source>
</evidence>
<evidence type="ECO:0000256" key="7">
    <source>
        <dbReference type="ARBA" id="ARBA00022853"/>
    </source>
</evidence>
<feature type="compositionally biased region" description="Low complexity" evidence="12">
    <location>
        <begin position="105"/>
        <end position="158"/>
    </location>
</feature>
<feature type="compositionally biased region" description="Basic and acidic residues" evidence="12">
    <location>
        <begin position="278"/>
        <end position="315"/>
    </location>
</feature>
<evidence type="ECO:0000259" key="13">
    <source>
        <dbReference type="PROSITE" id="PS51569"/>
    </source>
</evidence>
<keyword evidence="8 11" id="KW-0539">Nucleus</keyword>